<comment type="caution">
    <text evidence="3">The sequence shown here is derived from an EMBL/GenBank/DDBJ whole genome shotgun (WGS) entry which is preliminary data.</text>
</comment>
<feature type="domain" description="Lipid/polyisoprenoid-binding YceI-like" evidence="2">
    <location>
        <begin position="7"/>
        <end position="181"/>
    </location>
</feature>
<dbReference type="RefSeq" id="WP_136722887.1">
    <property type="nucleotide sequence ID" value="NZ_SUMC01000006.1"/>
</dbReference>
<dbReference type="OrthoDB" id="3724977at2"/>
<accession>A0A4U0STT4</accession>
<dbReference type="AlphaFoldDB" id="A0A4U0STT4"/>
<dbReference type="Gene3D" id="2.40.128.110">
    <property type="entry name" value="Lipid/polyisoprenoid-binding, YceI-like"/>
    <property type="match status" value="1"/>
</dbReference>
<evidence type="ECO:0000259" key="2">
    <source>
        <dbReference type="SMART" id="SM00867"/>
    </source>
</evidence>
<evidence type="ECO:0000313" key="4">
    <source>
        <dbReference type="Proteomes" id="UP000305778"/>
    </source>
</evidence>
<dbReference type="Pfam" id="PF04264">
    <property type="entry name" value="YceI"/>
    <property type="match status" value="1"/>
</dbReference>
<keyword evidence="4" id="KW-1185">Reference proteome</keyword>
<dbReference type="PANTHER" id="PTHR34406:SF1">
    <property type="entry name" value="PROTEIN YCEI"/>
    <property type="match status" value="1"/>
</dbReference>
<dbReference type="SUPFAM" id="SSF101874">
    <property type="entry name" value="YceI-like"/>
    <property type="match status" value="1"/>
</dbReference>
<reference evidence="3 4" key="1">
    <citation type="submission" date="2019-04" db="EMBL/GenBank/DDBJ databases">
        <title>Streptomyces oryziradicis sp. nov., a novel actinomycete isolated from rhizosphere soil of rice (Oryza sativa L.).</title>
        <authorList>
            <person name="Li C."/>
        </authorList>
    </citation>
    <scope>NUCLEOTIDE SEQUENCE [LARGE SCALE GENOMIC DNA]</scope>
    <source>
        <strain evidence="3 4">NEAU-C40</strain>
    </source>
</reference>
<gene>
    <name evidence="3" type="ORF">FCI23_08640</name>
</gene>
<proteinExistence type="inferred from homology"/>
<dbReference type="EMBL" id="SUMC01000006">
    <property type="protein sequence ID" value="TKA11891.1"/>
    <property type="molecule type" value="Genomic_DNA"/>
</dbReference>
<dbReference type="SMART" id="SM00867">
    <property type="entry name" value="YceI"/>
    <property type="match status" value="1"/>
</dbReference>
<comment type="similarity">
    <text evidence="1">Belongs to the UPF0312 family.</text>
</comment>
<dbReference type="Proteomes" id="UP000305778">
    <property type="component" value="Unassembled WGS sequence"/>
</dbReference>
<dbReference type="InterPro" id="IPR007372">
    <property type="entry name" value="Lipid/polyisoprenoid-bd_YceI"/>
</dbReference>
<evidence type="ECO:0000256" key="1">
    <source>
        <dbReference type="ARBA" id="ARBA00008812"/>
    </source>
</evidence>
<dbReference type="PANTHER" id="PTHR34406">
    <property type="entry name" value="PROTEIN YCEI"/>
    <property type="match status" value="1"/>
</dbReference>
<protein>
    <submittedName>
        <fullName evidence="3">YceI family protein</fullName>
    </submittedName>
</protein>
<evidence type="ECO:0000313" key="3">
    <source>
        <dbReference type="EMBL" id="TKA11891.1"/>
    </source>
</evidence>
<sequence>MGVGAGEYRVGSDTGRLVVRTYRQGVASKAGHDLVIEATEWEGRVTVPADACEQPSVSVRVNLRGLTVVEGTGGIRPLNAGDKHQIQQTMREALQVDRHPQATFTSTAAGVQGDSATVEGELTLAGQMHPLRLRVRRQDDATVAGATSVVQSQWGIKPYSGLFGALKLRDAVDVEFTVALPAR</sequence>
<name>A0A4U0STT4_9ACTN</name>
<dbReference type="InterPro" id="IPR036761">
    <property type="entry name" value="TTHA0802/YceI-like_sf"/>
</dbReference>
<organism evidence="3 4">
    <name type="scientific">Actinacidiphila oryziradicis</name>
    <dbReference type="NCBI Taxonomy" id="2571141"/>
    <lineage>
        <taxon>Bacteria</taxon>
        <taxon>Bacillati</taxon>
        <taxon>Actinomycetota</taxon>
        <taxon>Actinomycetes</taxon>
        <taxon>Kitasatosporales</taxon>
        <taxon>Streptomycetaceae</taxon>
        <taxon>Actinacidiphila</taxon>
    </lineage>
</organism>